<keyword evidence="3" id="KW-1185">Reference proteome</keyword>
<proteinExistence type="predicted"/>
<accession>A0ABV1A6Y5</accession>
<dbReference type="Pfam" id="PF10174">
    <property type="entry name" value="Cast"/>
    <property type="match status" value="1"/>
</dbReference>
<organism evidence="2 3">
    <name type="scientific">Ameca splendens</name>
    <dbReference type="NCBI Taxonomy" id="208324"/>
    <lineage>
        <taxon>Eukaryota</taxon>
        <taxon>Metazoa</taxon>
        <taxon>Chordata</taxon>
        <taxon>Craniata</taxon>
        <taxon>Vertebrata</taxon>
        <taxon>Euteleostomi</taxon>
        <taxon>Actinopterygii</taxon>
        <taxon>Neopterygii</taxon>
        <taxon>Teleostei</taxon>
        <taxon>Neoteleostei</taxon>
        <taxon>Acanthomorphata</taxon>
        <taxon>Ovalentaria</taxon>
        <taxon>Atherinomorphae</taxon>
        <taxon>Cyprinodontiformes</taxon>
        <taxon>Goodeidae</taxon>
        <taxon>Ameca</taxon>
    </lineage>
</organism>
<reference evidence="2 3" key="1">
    <citation type="submission" date="2021-06" db="EMBL/GenBank/DDBJ databases">
        <authorList>
            <person name="Palmer J.M."/>
        </authorList>
    </citation>
    <scope>NUCLEOTIDE SEQUENCE [LARGE SCALE GENOMIC DNA]</scope>
    <source>
        <strain evidence="2 3">AS_MEX2019</strain>
        <tissue evidence="2">Muscle</tissue>
    </source>
</reference>
<gene>
    <name evidence="2" type="ORF">AMECASPLE_007171</name>
</gene>
<evidence type="ECO:0000313" key="2">
    <source>
        <dbReference type="EMBL" id="MEQ2313950.1"/>
    </source>
</evidence>
<sequence>MTQKPEETVRICPDIADRLRLLEQEVARYREESGKSEAEVERLKGALQDAEVEKSCKEKKITDLER</sequence>
<dbReference type="Proteomes" id="UP001469553">
    <property type="component" value="Unassembled WGS sequence"/>
</dbReference>
<dbReference type="EMBL" id="JAHRIP010084999">
    <property type="protein sequence ID" value="MEQ2313950.1"/>
    <property type="molecule type" value="Genomic_DNA"/>
</dbReference>
<comment type="caution">
    <text evidence="2">The sequence shown here is derived from an EMBL/GenBank/DDBJ whole genome shotgun (WGS) entry which is preliminary data.</text>
</comment>
<evidence type="ECO:0000313" key="3">
    <source>
        <dbReference type="Proteomes" id="UP001469553"/>
    </source>
</evidence>
<evidence type="ECO:0000256" key="1">
    <source>
        <dbReference type="SAM" id="MobiDB-lite"/>
    </source>
</evidence>
<feature type="compositionally biased region" description="Basic and acidic residues" evidence="1">
    <location>
        <begin position="30"/>
        <end position="44"/>
    </location>
</feature>
<name>A0ABV1A6Y5_9TELE</name>
<feature type="region of interest" description="Disordered" evidence="1">
    <location>
        <begin position="30"/>
        <end position="52"/>
    </location>
</feature>
<dbReference type="InterPro" id="IPR019323">
    <property type="entry name" value="ELKS/CAST"/>
</dbReference>
<protein>
    <submittedName>
        <fullName evidence="2">Uncharacterized protein</fullName>
    </submittedName>
</protein>